<dbReference type="AlphaFoldDB" id="X6LWN8"/>
<dbReference type="EMBL" id="ASPP01027987">
    <property type="protein sequence ID" value="ETO05552.1"/>
    <property type="molecule type" value="Genomic_DNA"/>
</dbReference>
<reference evidence="2 3" key="1">
    <citation type="journal article" date="2013" name="Curr. Biol.">
        <title>The Genome of the Foraminiferan Reticulomyxa filosa.</title>
        <authorList>
            <person name="Glockner G."/>
            <person name="Hulsmann N."/>
            <person name="Schleicher M."/>
            <person name="Noegel A.A."/>
            <person name="Eichinger L."/>
            <person name="Gallinger C."/>
            <person name="Pawlowski J."/>
            <person name="Sierra R."/>
            <person name="Euteneuer U."/>
            <person name="Pillet L."/>
            <person name="Moustafa A."/>
            <person name="Platzer M."/>
            <person name="Groth M."/>
            <person name="Szafranski K."/>
            <person name="Schliwa M."/>
        </authorList>
    </citation>
    <scope>NUCLEOTIDE SEQUENCE [LARGE SCALE GENOMIC DNA]</scope>
</reference>
<feature type="region of interest" description="Disordered" evidence="1">
    <location>
        <begin position="73"/>
        <end position="100"/>
    </location>
</feature>
<evidence type="ECO:0000256" key="1">
    <source>
        <dbReference type="SAM" id="MobiDB-lite"/>
    </source>
</evidence>
<protein>
    <submittedName>
        <fullName evidence="2">Uncharacterized protein</fullName>
    </submittedName>
</protein>
<evidence type="ECO:0000313" key="2">
    <source>
        <dbReference type="EMBL" id="ETO05552.1"/>
    </source>
</evidence>
<organism evidence="2 3">
    <name type="scientific">Reticulomyxa filosa</name>
    <dbReference type="NCBI Taxonomy" id="46433"/>
    <lineage>
        <taxon>Eukaryota</taxon>
        <taxon>Sar</taxon>
        <taxon>Rhizaria</taxon>
        <taxon>Retaria</taxon>
        <taxon>Foraminifera</taxon>
        <taxon>Monothalamids</taxon>
        <taxon>Reticulomyxidae</taxon>
        <taxon>Reticulomyxa</taxon>
    </lineage>
</organism>
<feature type="compositionally biased region" description="Basic and acidic residues" evidence="1">
    <location>
        <begin position="81"/>
        <end position="97"/>
    </location>
</feature>
<comment type="caution">
    <text evidence="2">The sequence shown here is derived from an EMBL/GenBank/DDBJ whole genome shotgun (WGS) entry which is preliminary data.</text>
</comment>
<accession>X6LWN8</accession>
<name>X6LWN8_RETFI</name>
<sequence length="203" mass="23426">MMNGLVEAATRKRNHQLFSCNYFVNNEMGQEAFVVTSVRWAQNLSQAQSQNVKPFQIITLPPLTTQKEKLIDKQQIQSTSEHNDKNTVSDNNWKGDDTDQSIPEDMTMDLSVLPKLLIDKFDIRLVDLDGWKVLRECDKQRIVNQMTINLCKQSLSSVLGENAWKSIQLCTVQIHWKLALIYDFSKYDFFIDIFDPLSPSPPK</sequence>
<evidence type="ECO:0000313" key="3">
    <source>
        <dbReference type="Proteomes" id="UP000023152"/>
    </source>
</evidence>
<proteinExistence type="predicted"/>
<dbReference type="Proteomes" id="UP000023152">
    <property type="component" value="Unassembled WGS sequence"/>
</dbReference>
<gene>
    <name evidence="2" type="ORF">RFI_31842</name>
</gene>
<keyword evidence="3" id="KW-1185">Reference proteome</keyword>